<organism evidence="2 3">
    <name type="scientific">Haemaphysalis longicornis</name>
    <name type="common">Bush tick</name>
    <dbReference type="NCBI Taxonomy" id="44386"/>
    <lineage>
        <taxon>Eukaryota</taxon>
        <taxon>Metazoa</taxon>
        <taxon>Ecdysozoa</taxon>
        <taxon>Arthropoda</taxon>
        <taxon>Chelicerata</taxon>
        <taxon>Arachnida</taxon>
        <taxon>Acari</taxon>
        <taxon>Parasitiformes</taxon>
        <taxon>Ixodida</taxon>
        <taxon>Ixodoidea</taxon>
        <taxon>Ixodidae</taxon>
        <taxon>Haemaphysalinae</taxon>
        <taxon>Haemaphysalis</taxon>
    </lineage>
</organism>
<evidence type="ECO:0000313" key="3">
    <source>
        <dbReference type="Proteomes" id="UP000821853"/>
    </source>
</evidence>
<gene>
    <name evidence="2" type="ORF">HPB48_021785</name>
</gene>
<comment type="caution">
    <text evidence="2">The sequence shown here is derived from an EMBL/GenBank/DDBJ whole genome shotgun (WGS) entry which is preliminary data.</text>
</comment>
<proteinExistence type="predicted"/>
<dbReference type="EMBL" id="JABSTR010000010">
    <property type="protein sequence ID" value="KAH9379657.1"/>
    <property type="molecule type" value="Genomic_DNA"/>
</dbReference>
<evidence type="ECO:0000256" key="1">
    <source>
        <dbReference type="SAM" id="MobiDB-lite"/>
    </source>
</evidence>
<protein>
    <submittedName>
        <fullName evidence="2">Uncharacterized protein</fullName>
    </submittedName>
</protein>
<feature type="region of interest" description="Disordered" evidence="1">
    <location>
        <begin position="292"/>
        <end position="321"/>
    </location>
</feature>
<dbReference type="VEuPathDB" id="VectorBase:HLOH_057540"/>
<dbReference type="Proteomes" id="UP000821853">
    <property type="component" value="Chromosome 8"/>
</dbReference>
<accession>A0A9J6GXU6</accession>
<keyword evidence="3" id="KW-1185">Reference proteome</keyword>
<sequence length="369" mass="40893">MYVGAKKKTVQKFPKGYAYIYFYFKDSNTLHGWVNDTYDLEDDTTHPYPVADVGKVLAFADTMFKNIKFLEIHWVAWGSSHNQSGGPSSKLVDQLFPKSDTGMVDFKDADIFEMRPGTVVIVRTKHKENASSKENRVVIGIGCATCTKHDFTSLAFPESGGPNIVYTFQITVSEKGALIHTEQEGVSYIEMPAHEACNLPCRAYLILDNVKPVHIQVGCEVLAGGGLLNIVGYFPALYKTFEEGDDGGNASSHLTSARADGLTTTRRRRWSQAVVLENRCNEVRGKHPIYKTPHASRLSKPETPAFVDTPVHPSSRRLLGSDPEFSAMRKTSSFSGPQVMASATAAHEKFQQCRVPNCFHGEAFEDVED</sequence>
<dbReference type="AlphaFoldDB" id="A0A9J6GXU6"/>
<evidence type="ECO:0000313" key="2">
    <source>
        <dbReference type="EMBL" id="KAH9379657.1"/>
    </source>
</evidence>
<name>A0A9J6GXU6_HAELO</name>
<reference evidence="2 3" key="1">
    <citation type="journal article" date="2020" name="Cell">
        <title>Large-Scale Comparative Analyses of Tick Genomes Elucidate Their Genetic Diversity and Vector Capacities.</title>
        <authorList>
            <consortium name="Tick Genome and Microbiome Consortium (TIGMIC)"/>
            <person name="Jia N."/>
            <person name="Wang J."/>
            <person name="Shi W."/>
            <person name="Du L."/>
            <person name="Sun Y."/>
            <person name="Zhan W."/>
            <person name="Jiang J.F."/>
            <person name="Wang Q."/>
            <person name="Zhang B."/>
            <person name="Ji P."/>
            <person name="Bell-Sakyi L."/>
            <person name="Cui X.M."/>
            <person name="Yuan T.T."/>
            <person name="Jiang B.G."/>
            <person name="Yang W.F."/>
            <person name="Lam T.T."/>
            <person name="Chang Q.C."/>
            <person name="Ding S.J."/>
            <person name="Wang X.J."/>
            <person name="Zhu J.G."/>
            <person name="Ruan X.D."/>
            <person name="Zhao L."/>
            <person name="Wei J.T."/>
            <person name="Ye R.Z."/>
            <person name="Que T.C."/>
            <person name="Du C.H."/>
            <person name="Zhou Y.H."/>
            <person name="Cheng J.X."/>
            <person name="Dai P.F."/>
            <person name="Guo W.B."/>
            <person name="Han X.H."/>
            <person name="Huang E.J."/>
            <person name="Li L.F."/>
            <person name="Wei W."/>
            <person name="Gao Y.C."/>
            <person name="Liu J.Z."/>
            <person name="Shao H.Z."/>
            <person name="Wang X."/>
            <person name="Wang C.C."/>
            <person name="Yang T.C."/>
            <person name="Huo Q.B."/>
            <person name="Li W."/>
            <person name="Chen H.Y."/>
            <person name="Chen S.E."/>
            <person name="Zhou L.G."/>
            <person name="Ni X.B."/>
            <person name="Tian J.H."/>
            <person name="Sheng Y."/>
            <person name="Liu T."/>
            <person name="Pan Y.S."/>
            <person name="Xia L.Y."/>
            <person name="Li J."/>
            <person name="Zhao F."/>
            <person name="Cao W.C."/>
        </authorList>
    </citation>
    <scope>NUCLEOTIDE SEQUENCE [LARGE SCALE GENOMIC DNA]</scope>
    <source>
        <strain evidence="2">HaeL-2018</strain>
    </source>
</reference>